<dbReference type="Proteomes" id="UP001054889">
    <property type="component" value="Unassembled WGS sequence"/>
</dbReference>
<dbReference type="InterPro" id="IPR051283">
    <property type="entry name" value="Sec_Metabolite_Acyltrans"/>
</dbReference>
<gene>
    <name evidence="2" type="primary">ga25049</name>
    <name evidence="2" type="ORF">PR202_ga25049</name>
</gene>
<keyword evidence="1" id="KW-0808">Transferase</keyword>
<reference evidence="2" key="2">
    <citation type="submission" date="2021-12" db="EMBL/GenBank/DDBJ databases">
        <title>Resequencing data analysis of finger millet.</title>
        <authorList>
            <person name="Hatakeyama M."/>
            <person name="Aluri S."/>
            <person name="Balachadran M.T."/>
            <person name="Sivarajan S.R."/>
            <person name="Poveda L."/>
            <person name="Shimizu-Inatsugi R."/>
            <person name="Schlapbach R."/>
            <person name="Sreeman S.M."/>
            <person name="Shimizu K.K."/>
        </authorList>
    </citation>
    <scope>NUCLEOTIDE SEQUENCE</scope>
</reference>
<reference evidence="2" key="1">
    <citation type="journal article" date="2018" name="DNA Res.">
        <title>Multiple hybrid de novo genome assembly of finger millet, an orphan allotetraploid crop.</title>
        <authorList>
            <person name="Hatakeyama M."/>
            <person name="Aluri S."/>
            <person name="Balachadran M.T."/>
            <person name="Sivarajan S.R."/>
            <person name="Patrignani A."/>
            <person name="Gruter S."/>
            <person name="Poveda L."/>
            <person name="Shimizu-Inatsugi R."/>
            <person name="Baeten J."/>
            <person name="Francoijs K.J."/>
            <person name="Nataraja K.N."/>
            <person name="Reddy Y.A.N."/>
            <person name="Phadnis S."/>
            <person name="Ravikumar R.L."/>
            <person name="Schlapbach R."/>
            <person name="Sreeman S.M."/>
            <person name="Shimizu K.K."/>
        </authorList>
    </citation>
    <scope>NUCLEOTIDE SEQUENCE</scope>
</reference>
<proteinExistence type="predicted"/>
<dbReference type="PANTHER" id="PTHR31896:SF43">
    <property type="entry name" value="PROTEIN ENHANCED PSEUDOMONAS SUSCEPTIBILITY 1"/>
    <property type="match status" value="1"/>
</dbReference>
<dbReference type="AlphaFoldDB" id="A0AAV5DA05"/>
<evidence type="ECO:0000313" key="3">
    <source>
        <dbReference type="Proteomes" id="UP001054889"/>
    </source>
</evidence>
<comment type="caution">
    <text evidence="2">The sequence shown here is derived from an EMBL/GenBank/DDBJ whole genome shotgun (WGS) entry which is preliminary data.</text>
</comment>
<dbReference type="PANTHER" id="PTHR31896">
    <property type="entry name" value="FAMILY REGULATORY PROTEIN, PUTATIVE (AFU_ORTHOLOGUE AFUA_3G14730)-RELATED"/>
    <property type="match status" value="1"/>
</dbReference>
<name>A0AAV5DA05_ELECO</name>
<accession>A0AAV5DA05</accession>
<dbReference type="GO" id="GO:0016740">
    <property type="term" value="F:transferase activity"/>
    <property type="evidence" value="ECO:0007669"/>
    <property type="project" value="UniProtKB-KW"/>
</dbReference>
<evidence type="ECO:0000313" key="2">
    <source>
        <dbReference type="EMBL" id="GJN07235.1"/>
    </source>
</evidence>
<dbReference type="EMBL" id="BQKI01000013">
    <property type="protein sequence ID" value="GJN07235.1"/>
    <property type="molecule type" value="Genomic_DNA"/>
</dbReference>
<keyword evidence="3" id="KW-1185">Reference proteome</keyword>
<protein>
    <submittedName>
        <fullName evidence="2">Uncharacterized protein</fullName>
    </submittedName>
</protein>
<organism evidence="2 3">
    <name type="scientific">Eleusine coracana subsp. coracana</name>
    <dbReference type="NCBI Taxonomy" id="191504"/>
    <lineage>
        <taxon>Eukaryota</taxon>
        <taxon>Viridiplantae</taxon>
        <taxon>Streptophyta</taxon>
        <taxon>Embryophyta</taxon>
        <taxon>Tracheophyta</taxon>
        <taxon>Spermatophyta</taxon>
        <taxon>Magnoliopsida</taxon>
        <taxon>Liliopsida</taxon>
        <taxon>Poales</taxon>
        <taxon>Poaceae</taxon>
        <taxon>PACMAD clade</taxon>
        <taxon>Chloridoideae</taxon>
        <taxon>Cynodonteae</taxon>
        <taxon>Eleusininae</taxon>
        <taxon>Eleusine</taxon>
    </lineage>
</organism>
<evidence type="ECO:0000256" key="1">
    <source>
        <dbReference type="ARBA" id="ARBA00022679"/>
    </source>
</evidence>
<sequence>MPLLFPMLEHAIHRFHGPPIEEYFLDFSVEIMRNLKERDNAEMTTSENSLLQSLLVHVWLAVTLARHLQLGCLGFTLLLDRWWPLILLVTDNIPQFDVFDNDIGWGRPVAVGSGAKNKVDRRALVYKSHEGCIGLRSAWRLSRWRGSSPTTS</sequence>